<feature type="coiled-coil region" evidence="1">
    <location>
        <begin position="155"/>
        <end position="203"/>
    </location>
</feature>
<dbReference type="STRING" id="112498.A0A2D3V574"/>
<feature type="region of interest" description="Disordered" evidence="2">
    <location>
        <begin position="386"/>
        <end position="405"/>
    </location>
</feature>
<feature type="region of interest" description="Disordered" evidence="2">
    <location>
        <begin position="54"/>
        <end position="87"/>
    </location>
</feature>
<evidence type="ECO:0000313" key="3">
    <source>
        <dbReference type="EMBL" id="CZT20600.1"/>
    </source>
</evidence>
<dbReference type="GeneID" id="35601595"/>
<dbReference type="RefSeq" id="XP_023627489.1">
    <property type="nucleotide sequence ID" value="XM_023771721.1"/>
</dbReference>
<feature type="compositionally biased region" description="Polar residues" evidence="2">
    <location>
        <begin position="68"/>
        <end position="82"/>
    </location>
</feature>
<reference evidence="3 4" key="1">
    <citation type="submission" date="2016-03" db="EMBL/GenBank/DDBJ databases">
        <authorList>
            <person name="Ploux O."/>
        </authorList>
    </citation>
    <scope>NUCLEOTIDE SEQUENCE [LARGE SCALE GENOMIC DNA]</scope>
    <source>
        <strain evidence="3 4">URUG2</strain>
    </source>
</reference>
<feature type="compositionally biased region" description="Basic and acidic residues" evidence="2">
    <location>
        <begin position="387"/>
        <end position="397"/>
    </location>
</feature>
<evidence type="ECO:0000256" key="1">
    <source>
        <dbReference type="SAM" id="Coils"/>
    </source>
</evidence>
<dbReference type="AlphaFoldDB" id="A0A2D3V574"/>
<keyword evidence="1" id="KW-0175">Coiled coil</keyword>
<feature type="region of interest" description="Disordered" evidence="2">
    <location>
        <begin position="415"/>
        <end position="453"/>
    </location>
</feature>
<gene>
    <name evidence="3" type="ORF">RCC_06458</name>
</gene>
<keyword evidence="4" id="KW-1185">Reference proteome</keyword>
<name>A0A2D3V574_9PEZI</name>
<sequence length="453" mass="50958">MIPPPIVQSIYHAPQRAPTETTVVERDPQADDRQVELEADLQFLLDAQADGLIRGLGGGEGETGDRSSAGSTTPTMQSIRSTSTRRMRKPLLRQPGLRSARKGIYKTIVALASLKDEELRDIDAELRGNQQTLEQIDGWETKHKGLREASHRVDGNEETIRIQRLRSEADSVQEEILKVELQLAEMRTKHRKLLKQAAAIENSVQAKMASYTSSLRMLEEDIQKFLNFKPSDEAERPTSREGKSFVWQLPPNRRNLGMAKEYWSEQHEYYVHQRKRTEHEKVALVEGASIWQESVTEITDFEKRLRAEMAALAPSLTESHSAWEEPPTSTASERLAVLIKQIDDLTLSLQGKLQTSQERNWKLLIVAIGAELDALERGKEILSGVLHDTDGDHDTKEPTNNLDAIDNGGELIDQLDKSFMTAQGNAGEPSDAEDDDHPNPELLFSKQEDTDTD</sequence>
<evidence type="ECO:0000256" key="2">
    <source>
        <dbReference type="SAM" id="MobiDB-lite"/>
    </source>
</evidence>
<dbReference type="Proteomes" id="UP000225277">
    <property type="component" value="Unassembled WGS sequence"/>
</dbReference>
<proteinExistence type="predicted"/>
<evidence type="ECO:0008006" key="5">
    <source>
        <dbReference type="Google" id="ProtNLM"/>
    </source>
</evidence>
<accession>A0A2D3V574</accession>
<organism evidence="3 4">
    <name type="scientific">Ramularia collo-cygni</name>
    <dbReference type="NCBI Taxonomy" id="112498"/>
    <lineage>
        <taxon>Eukaryota</taxon>
        <taxon>Fungi</taxon>
        <taxon>Dikarya</taxon>
        <taxon>Ascomycota</taxon>
        <taxon>Pezizomycotina</taxon>
        <taxon>Dothideomycetes</taxon>
        <taxon>Dothideomycetidae</taxon>
        <taxon>Mycosphaerellales</taxon>
        <taxon>Mycosphaerellaceae</taxon>
        <taxon>Ramularia</taxon>
    </lineage>
</organism>
<evidence type="ECO:0000313" key="4">
    <source>
        <dbReference type="Proteomes" id="UP000225277"/>
    </source>
</evidence>
<protein>
    <recommendedName>
        <fullName evidence="5">Autophagy-related protein 28</fullName>
    </recommendedName>
</protein>
<dbReference type="OrthoDB" id="5342758at2759"/>
<dbReference type="EMBL" id="FJUY01000009">
    <property type="protein sequence ID" value="CZT20600.1"/>
    <property type="molecule type" value="Genomic_DNA"/>
</dbReference>